<dbReference type="AlphaFoldDB" id="A0A0G1RMX5"/>
<accession>A0A0G1RMX5</accession>
<evidence type="ECO:0000256" key="7">
    <source>
        <dbReference type="ARBA" id="ARBA00047746"/>
    </source>
</evidence>
<feature type="binding site" evidence="9">
    <location>
        <position position="384"/>
    </location>
    <ligand>
        <name>GMP</name>
        <dbReference type="ChEBI" id="CHEBI:58115"/>
    </ligand>
</feature>
<dbReference type="SUPFAM" id="SSF103365">
    <property type="entry name" value="Hypothetical protein PH1602"/>
    <property type="match status" value="1"/>
</dbReference>
<dbReference type="InterPro" id="IPR036025">
    <property type="entry name" value="RtcB-like_sf"/>
</dbReference>
<feature type="binding site" evidence="9">
    <location>
        <position position="478"/>
    </location>
    <ligand>
        <name>GMP</name>
        <dbReference type="ChEBI" id="CHEBI:58115"/>
    </ligand>
</feature>
<comment type="cofactor">
    <cofactor evidence="10 11">
        <name>Mn(2+)</name>
        <dbReference type="ChEBI" id="CHEBI:29035"/>
    </cofactor>
    <text evidence="10 11">Binds 2 manganese ions per subunit.</text>
</comment>
<evidence type="ECO:0000256" key="6">
    <source>
        <dbReference type="ARBA" id="ARBA00023211"/>
    </source>
</evidence>
<comment type="catalytic activity">
    <reaction evidence="7">
        <text>a 3'-end 3'-phospho-ribonucleotide-RNA + a 5'-end dephospho-ribonucleoside-RNA + GTP = a ribonucleotidyl-ribonucleotide-RNA + GMP + diphosphate</text>
        <dbReference type="Rhea" id="RHEA:68076"/>
        <dbReference type="Rhea" id="RHEA-COMP:10463"/>
        <dbReference type="Rhea" id="RHEA-COMP:13936"/>
        <dbReference type="Rhea" id="RHEA-COMP:17355"/>
        <dbReference type="ChEBI" id="CHEBI:33019"/>
        <dbReference type="ChEBI" id="CHEBI:37565"/>
        <dbReference type="ChEBI" id="CHEBI:58115"/>
        <dbReference type="ChEBI" id="CHEBI:83062"/>
        <dbReference type="ChEBI" id="CHEBI:138284"/>
        <dbReference type="ChEBI" id="CHEBI:173118"/>
        <dbReference type="EC" id="6.5.1.8"/>
    </reaction>
</comment>
<dbReference type="PANTHER" id="PTHR11118">
    <property type="entry name" value="RNA-SPLICING LIGASE RTCB HOMOLOG"/>
    <property type="match status" value="1"/>
</dbReference>
<evidence type="ECO:0000256" key="11">
    <source>
        <dbReference type="RuleBase" id="RU371113"/>
    </source>
</evidence>
<organism evidence="12 13">
    <name type="scientific">Candidatus Nomurabacteria bacterium GW2011_GWA1_46_11</name>
    <dbReference type="NCBI Taxonomy" id="1618732"/>
    <lineage>
        <taxon>Bacteria</taxon>
        <taxon>Candidatus Nomuraibacteriota</taxon>
    </lineage>
</organism>
<dbReference type="EMBL" id="LCLS01000004">
    <property type="protein sequence ID" value="KKU22275.1"/>
    <property type="molecule type" value="Genomic_DNA"/>
</dbReference>
<evidence type="ECO:0000313" key="13">
    <source>
        <dbReference type="Proteomes" id="UP000034107"/>
    </source>
</evidence>
<dbReference type="InterPro" id="IPR001233">
    <property type="entry name" value="RtcB"/>
</dbReference>
<name>A0A0G1RMX5_9BACT</name>
<dbReference type="Proteomes" id="UP000034107">
    <property type="component" value="Unassembled WGS sequence"/>
</dbReference>
<evidence type="ECO:0000256" key="2">
    <source>
        <dbReference type="ARBA" id="ARBA00022723"/>
    </source>
</evidence>
<feature type="binding site" evidence="9">
    <location>
        <begin position="402"/>
        <end position="405"/>
    </location>
    <ligand>
        <name>GMP</name>
        <dbReference type="ChEBI" id="CHEBI:58115"/>
    </ligand>
</feature>
<dbReference type="PANTHER" id="PTHR11118:SF1">
    <property type="entry name" value="RNA-SPLICING LIGASE RTCB HOMOLOG"/>
    <property type="match status" value="1"/>
</dbReference>
<dbReference type="GO" id="GO:0003972">
    <property type="term" value="F:RNA ligase (ATP) activity"/>
    <property type="evidence" value="ECO:0007669"/>
    <property type="project" value="TreeGrafter"/>
</dbReference>
<dbReference type="GO" id="GO:0042245">
    <property type="term" value="P:RNA repair"/>
    <property type="evidence" value="ECO:0007669"/>
    <property type="project" value="UniProtKB-KW"/>
</dbReference>
<protein>
    <recommendedName>
        <fullName evidence="11">tRNA-splicing ligase RtcB</fullName>
        <ecNumber evidence="11">6.5.1.-</ecNumber>
    </recommendedName>
</protein>
<evidence type="ECO:0000256" key="5">
    <source>
        <dbReference type="ARBA" id="ARBA00023134"/>
    </source>
</evidence>
<feature type="active site" description="GMP-histidine intermediate" evidence="8">
    <location>
        <position position="402"/>
    </location>
</feature>
<comment type="caution">
    <text evidence="12">The sequence shown here is derived from an EMBL/GenBank/DDBJ whole genome shotgun (WGS) entry which is preliminary data.</text>
</comment>
<evidence type="ECO:0000256" key="3">
    <source>
        <dbReference type="ARBA" id="ARBA00022741"/>
    </source>
</evidence>
<reference evidence="12 13" key="1">
    <citation type="journal article" date="2015" name="Nature">
        <title>rRNA introns, odd ribosomes, and small enigmatic genomes across a large radiation of phyla.</title>
        <authorList>
            <person name="Brown C.T."/>
            <person name="Hug L.A."/>
            <person name="Thomas B.C."/>
            <person name="Sharon I."/>
            <person name="Castelle C.J."/>
            <person name="Singh A."/>
            <person name="Wilkins M.J."/>
            <person name="Williams K.H."/>
            <person name="Banfield J.F."/>
        </authorList>
    </citation>
    <scope>NUCLEOTIDE SEQUENCE [LARGE SCALE GENOMIC DNA]</scope>
</reference>
<feature type="binding site" evidence="10">
    <location>
        <position position="333"/>
    </location>
    <ligand>
        <name>Mn(2+)</name>
        <dbReference type="ChEBI" id="CHEBI:29035"/>
        <label>2</label>
    </ligand>
</feature>
<dbReference type="GO" id="GO:0170057">
    <property type="term" value="F:RNA ligase (GTP) activity"/>
    <property type="evidence" value="ECO:0007669"/>
    <property type="project" value="UniProtKB-EC"/>
</dbReference>
<proteinExistence type="inferred from homology"/>
<keyword evidence="5 9" id="KW-0342">GTP-binding</keyword>
<evidence type="ECO:0000256" key="10">
    <source>
        <dbReference type="PIRSR" id="PIRSR601233-3"/>
    </source>
</evidence>
<dbReference type="Pfam" id="PF01139">
    <property type="entry name" value="RtcB"/>
    <property type="match status" value="1"/>
</dbReference>
<evidence type="ECO:0000256" key="8">
    <source>
        <dbReference type="PIRSR" id="PIRSR601233-1"/>
    </source>
</evidence>
<feature type="binding site" evidence="10">
    <location>
        <position position="184"/>
    </location>
    <ligand>
        <name>Mn(2+)</name>
        <dbReference type="ChEBI" id="CHEBI:29035"/>
        <label>1</label>
    </ligand>
</feature>
<keyword evidence="1 11" id="KW-0436">Ligase</keyword>
<dbReference type="EC" id="6.5.1.-" evidence="11"/>
<keyword evidence="4" id="KW-0692">RNA repair</keyword>
<feature type="binding site" evidence="10">
    <location>
        <position position="215"/>
    </location>
    <ligand>
        <name>Mn(2+)</name>
        <dbReference type="ChEBI" id="CHEBI:29035"/>
        <label>2</label>
    </ligand>
</feature>
<dbReference type="GO" id="GO:0005525">
    <property type="term" value="F:GTP binding"/>
    <property type="evidence" value="ECO:0007669"/>
    <property type="project" value="UniProtKB-KW"/>
</dbReference>
<evidence type="ECO:0000256" key="9">
    <source>
        <dbReference type="PIRSR" id="PIRSR601233-2"/>
    </source>
</evidence>
<evidence type="ECO:0000313" key="12">
    <source>
        <dbReference type="EMBL" id="KKU22275.1"/>
    </source>
</evidence>
<gene>
    <name evidence="11" type="primary">rtcB</name>
    <name evidence="12" type="ORF">UX31_C0004G0004</name>
</gene>
<keyword evidence="3 9" id="KW-0547">Nucleotide-binding</keyword>
<comment type="subunit">
    <text evidence="11">Monomer.</text>
</comment>
<dbReference type="Gene3D" id="3.90.1860.10">
    <property type="entry name" value="tRNA-splicing ligase RtcB"/>
    <property type="match status" value="1"/>
</dbReference>
<evidence type="ECO:0000256" key="1">
    <source>
        <dbReference type="ARBA" id="ARBA00022598"/>
    </source>
</evidence>
<dbReference type="GO" id="GO:0006396">
    <property type="term" value="P:RNA processing"/>
    <property type="evidence" value="ECO:0007669"/>
    <property type="project" value="InterPro"/>
</dbReference>
<evidence type="ECO:0000256" key="4">
    <source>
        <dbReference type="ARBA" id="ARBA00022800"/>
    </source>
</evidence>
<keyword evidence="6 10" id="KW-0464">Manganese</keyword>
<comment type="similarity">
    <text evidence="11">Belongs to the RtcB family.</text>
</comment>
<sequence length="479" mass="54169">MVEGDKIKWFIHPDLIPEDPSREMIGEISRAENVISPIAVLPDFHYKRGAEVPIGIAVATNNTIIPGLIGVPNCGIAMLTTDLSVNDLTSEQIDTIFRKLAEEVPGRPWRKPQLSQEDMIKAVRGGAAWAIEKFKLPQYWLERIEKSGNFLATHISSDEVKDIIPPTAINWGRYCLGVLGGGNHFLELHYIDRIENQALAGELNLKEKQLVFILHTDSLKMGSQTHLHYSARGELKRKPFKYLAMLLMQLWWHFLRDLSFKSWLLRWRTYIVRKGFGNLPADGVEGRRFLDAFSLAGNFGFVNRLAIMSKIINTCEDVAKRKIKTDLLFDPAHDMVTKENIDSREFILHRNGTNVALPKDQWRKAPFNVTGQPILIPGALGTESYIGCADEGVKNTYWTTNHGVGRMLDKHMGEANISEGEAHKILEGQRIKLYRSGKGRISGQISSNFKSLDKVIQVMKEHRLMRLVARMKPIASLKG</sequence>
<keyword evidence="2 10" id="KW-0479">Metal-binding</keyword>
<dbReference type="GO" id="GO:0046872">
    <property type="term" value="F:metal ion binding"/>
    <property type="evidence" value="ECO:0007669"/>
    <property type="project" value="UniProtKB-UniRule"/>
</dbReference>
<feature type="binding site" evidence="9">
    <location>
        <begin position="183"/>
        <end position="187"/>
    </location>
    <ligand>
        <name>GMP</name>
        <dbReference type="ChEBI" id="CHEBI:58115"/>
    </ligand>
</feature>